<reference evidence="6 7" key="1">
    <citation type="journal article" date="2016" name="Nat. Commun.">
        <title>Thousands of microbial genomes shed light on interconnected biogeochemical processes in an aquifer system.</title>
        <authorList>
            <person name="Anantharaman K."/>
            <person name="Brown C.T."/>
            <person name="Hug L.A."/>
            <person name="Sharon I."/>
            <person name="Castelle C.J."/>
            <person name="Probst A.J."/>
            <person name="Thomas B.C."/>
            <person name="Singh A."/>
            <person name="Wilkins M.J."/>
            <person name="Karaoz U."/>
            <person name="Brodie E.L."/>
            <person name="Williams K.H."/>
            <person name="Hubbard S.S."/>
            <person name="Banfield J.F."/>
        </authorList>
    </citation>
    <scope>NUCLEOTIDE SEQUENCE [LARGE SCALE GENOMIC DNA]</scope>
</reference>
<dbReference type="SUPFAM" id="SSF53448">
    <property type="entry name" value="Nucleotide-diphospho-sugar transferases"/>
    <property type="match status" value="1"/>
</dbReference>
<protein>
    <recommendedName>
        <fullName evidence="5">Glycosyltransferase 2-like domain-containing protein</fullName>
    </recommendedName>
</protein>
<name>A0A1F5ZG40_9BACT</name>
<keyword evidence="3" id="KW-0808">Transferase</keyword>
<evidence type="ECO:0000259" key="5">
    <source>
        <dbReference type="Pfam" id="PF00535"/>
    </source>
</evidence>
<dbReference type="InterPro" id="IPR029044">
    <property type="entry name" value="Nucleotide-diphossugar_trans"/>
</dbReference>
<evidence type="ECO:0000256" key="3">
    <source>
        <dbReference type="ARBA" id="ARBA00022679"/>
    </source>
</evidence>
<dbReference type="EMBL" id="MFIZ01000033">
    <property type="protein sequence ID" value="OGG11315.1"/>
    <property type="molecule type" value="Genomic_DNA"/>
</dbReference>
<accession>A0A1F5ZG40</accession>
<proteinExistence type="inferred from homology"/>
<keyword evidence="2" id="KW-0328">Glycosyltransferase</keyword>
<evidence type="ECO:0000313" key="7">
    <source>
        <dbReference type="Proteomes" id="UP000177268"/>
    </source>
</evidence>
<keyword evidence="4" id="KW-0812">Transmembrane</keyword>
<dbReference type="PANTHER" id="PTHR43179">
    <property type="entry name" value="RHAMNOSYLTRANSFERASE WBBL"/>
    <property type="match status" value="1"/>
</dbReference>
<feature type="transmembrane region" description="Helical" evidence="4">
    <location>
        <begin position="281"/>
        <end position="298"/>
    </location>
</feature>
<dbReference type="Proteomes" id="UP000177268">
    <property type="component" value="Unassembled WGS sequence"/>
</dbReference>
<evidence type="ECO:0000256" key="4">
    <source>
        <dbReference type="SAM" id="Phobius"/>
    </source>
</evidence>
<dbReference type="Pfam" id="PF00535">
    <property type="entry name" value="Glycos_transf_2"/>
    <property type="match status" value="1"/>
</dbReference>
<dbReference type="GO" id="GO:0016757">
    <property type="term" value="F:glycosyltransferase activity"/>
    <property type="evidence" value="ECO:0007669"/>
    <property type="project" value="UniProtKB-KW"/>
</dbReference>
<keyword evidence="4" id="KW-1133">Transmembrane helix</keyword>
<evidence type="ECO:0000256" key="1">
    <source>
        <dbReference type="ARBA" id="ARBA00006739"/>
    </source>
</evidence>
<dbReference type="STRING" id="1798370.A2Z00_02465"/>
<sequence length="347" mass="40472">MGMKKKKLVSIVIVNWNGLAWLSDCFGSLAAQRYKSYEIIFVDNASKDGSVAWVKSHYPKTKIVINKTNLGFADANNIGYRIAKGDYVLFLNNDTRVTKTFLTELVIVLDSDEQIAGVQSKILLLDKPDTHDSVGAFLTPTGFLYHYGFGKKDKAKYNKQIDLYTAKGACMMFKKSVLDMVAVDDNIFDPDYFAYFEESDMCHRVWIAGYKIVYAYKSVIYHKMGATSSSMNSAFVQYHSFKNRINSYVKNLDLVTLWKIMPVHVFFSFCIAWYMLIRGKIMFWWAIHRAIWWNIFFLKRTMDYRAYIQKVIRKKSDSHIFPNIMKHPNFRYYISFLSGKYDYEETA</sequence>
<organism evidence="6 7">
    <name type="scientific">Candidatus Gottesmanbacteria bacterium RBG_13_45_10</name>
    <dbReference type="NCBI Taxonomy" id="1798370"/>
    <lineage>
        <taxon>Bacteria</taxon>
        <taxon>Candidatus Gottesmaniibacteriota</taxon>
    </lineage>
</organism>
<dbReference type="PANTHER" id="PTHR43179:SF12">
    <property type="entry name" value="GALACTOFURANOSYLTRANSFERASE GLFT2"/>
    <property type="match status" value="1"/>
</dbReference>
<dbReference type="CDD" id="cd04186">
    <property type="entry name" value="GT_2_like_c"/>
    <property type="match status" value="1"/>
</dbReference>
<feature type="domain" description="Glycosyltransferase 2-like" evidence="5">
    <location>
        <begin position="10"/>
        <end position="178"/>
    </location>
</feature>
<comment type="similarity">
    <text evidence="1">Belongs to the glycosyltransferase 2 family.</text>
</comment>
<dbReference type="AlphaFoldDB" id="A0A1F5ZG40"/>
<gene>
    <name evidence="6" type="ORF">A2Z00_02465</name>
</gene>
<dbReference type="InterPro" id="IPR001173">
    <property type="entry name" value="Glyco_trans_2-like"/>
</dbReference>
<feature type="transmembrane region" description="Helical" evidence="4">
    <location>
        <begin position="254"/>
        <end position="275"/>
    </location>
</feature>
<keyword evidence="4" id="KW-0472">Membrane</keyword>
<dbReference type="Gene3D" id="3.90.550.10">
    <property type="entry name" value="Spore Coat Polysaccharide Biosynthesis Protein SpsA, Chain A"/>
    <property type="match status" value="1"/>
</dbReference>
<evidence type="ECO:0000313" key="6">
    <source>
        <dbReference type="EMBL" id="OGG11315.1"/>
    </source>
</evidence>
<comment type="caution">
    <text evidence="6">The sequence shown here is derived from an EMBL/GenBank/DDBJ whole genome shotgun (WGS) entry which is preliminary data.</text>
</comment>
<evidence type="ECO:0000256" key="2">
    <source>
        <dbReference type="ARBA" id="ARBA00022676"/>
    </source>
</evidence>